<sequence length="123" mass="13384">MAETKNEAAIPGKDRSSSRGAGARGSGPGHATPRSRSPDRPYRVGFVSGSRCLSCQLPRPLSREEEEKNPPFCDESPSVPSPWFLFREVGFSADFPPAAVAENVTSVSVWQREIHLRPCQSGE</sequence>
<organism evidence="2 3">
    <name type="scientific">Rhynchophorus ferrugineus</name>
    <name type="common">Red palm weevil</name>
    <name type="synonym">Curculio ferrugineus</name>
    <dbReference type="NCBI Taxonomy" id="354439"/>
    <lineage>
        <taxon>Eukaryota</taxon>
        <taxon>Metazoa</taxon>
        <taxon>Ecdysozoa</taxon>
        <taxon>Arthropoda</taxon>
        <taxon>Hexapoda</taxon>
        <taxon>Insecta</taxon>
        <taxon>Pterygota</taxon>
        <taxon>Neoptera</taxon>
        <taxon>Endopterygota</taxon>
        <taxon>Coleoptera</taxon>
        <taxon>Polyphaga</taxon>
        <taxon>Cucujiformia</taxon>
        <taxon>Curculionidae</taxon>
        <taxon>Dryophthorinae</taxon>
        <taxon>Rhynchophorus</taxon>
    </lineage>
</organism>
<evidence type="ECO:0000313" key="3">
    <source>
        <dbReference type="Proteomes" id="UP000625711"/>
    </source>
</evidence>
<evidence type="ECO:0000313" key="2">
    <source>
        <dbReference type="EMBL" id="KAF7269986.1"/>
    </source>
</evidence>
<name>A0A834M6L4_RHYFE</name>
<proteinExistence type="predicted"/>
<dbReference type="Proteomes" id="UP000625711">
    <property type="component" value="Unassembled WGS sequence"/>
</dbReference>
<feature type="region of interest" description="Disordered" evidence="1">
    <location>
        <begin position="1"/>
        <end position="43"/>
    </location>
</feature>
<comment type="caution">
    <text evidence="2">The sequence shown here is derived from an EMBL/GenBank/DDBJ whole genome shotgun (WGS) entry which is preliminary data.</text>
</comment>
<dbReference type="AlphaFoldDB" id="A0A834M6L4"/>
<reference evidence="2" key="1">
    <citation type="submission" date="2020-08" db="EMBL/GenBank/DDBJ databases">
        <title>Genome sequencing and assembly of the red palm weevil Rhynchophorus ferrugineus.</title>
        <authorList>
            <person name="Dias G.B."/>
            <person name="Bergman C.M."/>
            <person name="Manee M."/>
        </authorList>
    </citation>
    <scope>NUCLEOTIDE SEQUENCE</scope>
    <source>
        <strain evidence="2">AA-2017</strain>
        <tissue evidence="2">Whole larva</tissue>
    </source>
</reference>
<gene>
    <name evidence="2" type="ORF">GWI33_017015</name>
</gene>
<protein>
    <submittedName>
        <fullName evidence="2">Uncharacterized protein</fullName>
    </submittedName>
</protein>
<feature type="compositionally biased region" description="Basic and acidic residues" evidence="1">
    <location>
        <begin position="1"/>
        <end position="17"/>
    </location>
</feature>
<dbReference type="EMBL" id="JAACXV010014153">
    <property type="protein sequence ID" value="KAF7269986.1"/>
    <property type="molecule type" value="Genomic_DNA"/>
</dbReference>
<evidence type="ECO:0000256" key="1">
    <source>
        <dbReference type="SAM" id="MobiDB-lite"/>
    </source>
</evidence>
<keyword evidence="3" id="KW-1185">Reference proteome</keyword>
<accession>A0A834M6L4</accession>